<feature type="compositionally biased region" description="Basic and acidic residues" evidence="2">
    <location>
        <begin position="104"/>
        <end position="124"/>
    </location>
</feature>
<protein>
    <submittedName>
        <fullName evidence="3">Uncharacterized protein</fullName>
    </submittedName>
</protein>
<dbReference type="AlphaFoldDB" id="A0A4Y1S152"/>
<dbReference type="EMBL" id="AP019304">
    <property type="protein sequence ID" value="BBH10321.1"/>
    <property type="molecule type" value="Genomic_DNA"/>
</dbReference>
<name>A0A4Y1S152_PRUDU</name>
<gene>
    <name evidence="3" type="ORF">Prudu_023083</name>
</gene>
<evidence type="ECO:0000256" key="1">
    <source>
        <dbReference type="ARBA" id="ARBA00022723"/>
    </source>
</evidence>
<keyword evidence="1" id="KW-0479">Metal-binding</keyword>
<organism evidence="3">
    <name type="scientific">Prunus dulcis</name>
    <name type="common">Almond</name>
    <name type="synonym">Amygdalus dulcis</name>
    <dbReference type="NCBI Taxonomy" id="3755"/>
    <lineage>
        <taxon>Eukaryota</taxon>
        <taxon>Viridiplantae</taxon>
        <taxon>Streptophyta</taxon>
        <taxon>Embryophyta</taxon>
        <taxon>Tracheophyta</taxon>
        <taxon>Spermatophyta</taxon>
        <taxon>Magnoliopsida</taxon>
        <taxon>eudicotyledons</taxon>
        <taxon>Gunneridae</taxon>
        <taxon>Pentapetalae</taxon>
        <taxon>rosids</taxon>
        <taxon>fabids</taxon>
        <taxon>Rosales</taxon>
        <taxon>Rosaceae</taxon>
        <taxon>Amygdaloideae</taxon>
        <taxon>Amygdaleae</taxon>
        <taxon>Prunus</taxon>
    </lineage>
</organism>
<feature type="compositionally biased region" description="Basic residues" evidence="2">
    <location>
        <begin position="84"/>
        <end position="103"/>
    </location>
</feature>
<proteinExistence type="predicted"/>
<dbReference type="PANTHER" id="PTHR45868">
    <property type="entry name" value="HEAVY METAL-ASSOCIATED ISOPRENYLATED PLANT PROTEIN 33-RELATED"/>
    <property type="match status" value="1"/>
</dbReference>
<evidence type="ECO:0000256" key="2">
    <source>
        <dbReference type="SAM" id="MobiDB-lite"/>
    </source>
</evidence>
<feature type="non-terminal residue" evidence="3">
    <location>
        <position position="268"/>
    </location>
</feature>
<dbReference type="GO" id="GO:0046872">
    <property type="term" value="F:metal ion binding"/>
    <property type="evidence" value="ECO:0007669"/>
    <property type="project" value="UniProtKB-KW"/>
</dbReference>
<reference evidence="3" key="1">
    <citation type="journal article" date="2019" name="Science">
        <title>Mutation of a bHLH transcription factor allowed almond domestication.</title>
        <authorList>
            <person name="Sanchez-Perez R."/>
            <person name="Pavan S."/>
            <person name="Mazzeo R."/>
            <person name="Moldovan C."/>
            <person name="Aiese Cigliano R."/>
            <person name="Del Cueto J."/>
            <person name="Ricciardi F."/>
            <person name="Lotti C."/>
            <person name="Ricciardi L."/>
            <person name="Dicenta F."/>
            <person name="Lopez-Marques R.L."/>
            <person name="Lindberg Moller B."/>
        </authorList>
    </citation>
    <scope>NUCLEOTIDE SEQUENCE</scope>
</reference>
<dbReference type="PANTHER" id="PTHR45868:SF80">
    <property type="entry name" value="F15K9.8-RELATED"/>
    <property type="match status" value="1"/>
</dbReference>
<feature type="region of interest" description="Disordered" evidence="2">
    <location>
        <begin position="78"/>
        <end position="172"/>
    </location>
</feature>
<sequence length="268" mass="29436">MKNHPADGPTCILKVSTCCLGVFGYGLPTSPSYGPPRVNSITIDYEKGMVAVSGEADPATILVTIAKLKIRTELVSYKEDPRAAQKKKQAQRLKNTLNHHHHPKDKDTKKIIDHHNDHNHDHSNSDSNSDSDDQIDGDDHGHSGHKIKKPANVNGPFVAPHGKGNFPKPQRLGPQNNWSRGMYGRPPPAFPLPPHAYGGYGHHSSMAPPPHAYGGNGHHSSMAPLPRPPLPLQMYPYPYYHRTKEPPVGNSMLHYFSDDNTSTSACTI</sequence>
<evidence type="ECO:0000313" key="3">
    <source>
        <dbReference type="EMBL" id="BBH10321.1"/>
    </source>
</evidence>
<accession>A0A4Y1S152</accession>